<dbReference type="PANTHER" id="PTHR47331">
    <property type="entry name" value="PHD-TYPE DOMAIN-CONTAINING PROTEIN"/>
    <property type="match status" value="1"/>
</dbReference>
<gene>
    <name evidence="1" type="ORF">AFUS01_LOCUS35189</name>
</gene>
<evidence type="ECO:0000313" key="2">
    <source>
        <dbReference type="Proteomes" id="UP000708208"/>
    </source>
</evidence>
<proteinExistence type="predicted"/>
<evidence type="ECO:0000313" key="1">
    <source>
        <dbReference type="EMBL" id="CAG7825064.1"/>
    </source>
</evidence>
<dbReference type="Proteomes" id="UP000708208">
    <property type="component" value="Unassembled WGS sequence"/>
</dbReference>
<dbReference type="AlphaFoldDB" id="A0A8J2LL09"/>
<dbReference type="OrthoDB" id="8065733at2759"/>
<organism evidence="1 2">
    <name type="scientific">Allacma fusca</name>
    <dbReference type="NCBI Taxonomy" id="39272"/>
    <lineage>
        <taxon>Eukaryota</taxon>
        <taxon>Metazoa</taxon>
        <taxon>Ecdysozoa</taxon>
        <taxon>Arthropoda</taxon>
        <taxon>Hexapoda</taxon>
        <taxon>Collembola</taxon>
        <taxon>Symphypleona</taxon>
        <taxon>Sminthuridae</taxon>
        <taxon>Allacma</taxon>
    </lineage>
</organism>
<accession>A0A8J2LL09</accession>
<keyword evidence="2" id="KW-1185">Reference proteome</keyword>
<feature type="non-terminal residue" evidence="1">
    <location>
        <position position="193"/>
    </location>
</feature>
<sequence length="193" mass="22236">MSLNDVLMTGPKLQDDIFELLIRFRFFKIPLKADICKMFRQIEVAESHRDFQRIVWRESSDVPIKHYRLNTVTYGTSCAPYLAKRVLQQLCIDEADNLPVAAKVAANDIYMDDLVSGEFTLPKALSLQKNAIELLKRGGFDLRKWSSSYSEILESVSPDMREIQVPLSFDESDSIKALGIRWHPTTDLFQYKV</sequence>
<dbReference type="EMBL" id="CAJVCH010534803">
    <property type="protein sequence ID" value="CAG7825064.1"/>
    <property type="molecule type" value="Genomic_DNA"/>
</dbReference>
<reference evidence="1" key="1">
    <citation type="submission" date="2021-06" db="EMBL/GenBank/DDBJ databases">
        <authorList>
            <person name="Hodson N. C."/>
            <person name="Mongue J. A."/>
            <person name="Jaron S. K."/>
        </authorList>
    </citation>
    <scope>NUCLEOTIDE SEQUENCE</scope>
</reference>
<protein>
    <recommendedName>
        <fullName evidence="3">Reverse transcriptase domain-containing protein</fullName>
    </recommendedName>
</protein>
<comment type="caution">
    <text evidence="1">The sequence shown here is derived from an EMBL/GenBank/DDBJ whole genome shotgun (WGS) entry which is preliminary data.</text>
</comment>
<name>A0A8J2LL09_9HEXA</name>
<evidence type="ECO:0008006" key="3">
    <source>
        <dbReference type="Google" id="ProtNLM"/>
    </source>
</evidence>